<proteinExistence type="predicted"/>
<comment type="caution">
    <text evidence="1">The sequence shown here is derived from an EMBL/GenBank/DDBJ whole genome shotgun (WGS) entry which is preliminary data.</text>
</comment>
<reference evidence="1" key="2">
    <citation type="submission" date="2020-09" db="EMBL/GenBank/DDBJ databases">
        <authorList>
            <person name="Sun Q."/>
            <person name="Zhou Y."/>
        </authorList>
    </citation>
    <scope>NUCLEOTIDE SEQUENCE</scope>
    <source>
        <strain evidence="1">CGMCC 1.15454</strain>
    </source>
</reference>
<dbReference type="Proteomes" id="UP000621492">
    <property type="component" value="Unassembled WGS sequence"/>
</dbReference>
<dbReference type="Pfam" id="PF07252">
    <property type="entry name" value="DUF1433"/>
    <property type="match status" value="1"/>
</dbReference>
<dbReference type="InterPro" id="IPR009881">
    <property type="entry name" value="DUF1433"/>
</dbReference>
<evidence type="ECO:0008006" key="3">
    <source>
        <dbReference type="Google" id="ProtNLM"/>
    </source>
</evidence>
<dbReference type="AlphaFoldDB" id="A0A9W5U080"/>
<dbReference type="EMBL" id="BMJD01000037">
    <property type="protein sequence ID" value="GGB54614.1"/>
    <property type="molecule type" value="Genomic_DNA"/>
</dbReference>
<organism evidence="1 2">
    <name type="scientific">Lentibacillus populi</name>
    <dbReference type="NCBI Taxonomy" id="1827502"/>
    <lineage>
        <taxon>Bacteria</taxon>
        <taxon>Bacillati</taxon>
        <taxon>Bacillota</taxon>
        <taxon>Bacilli</taxon>
        <taxon>Bacillales</taxon>
        <taxon>Bacillaceae</taxon>
        <taxon>Lentibacillus</taxon>
    </lineage>
</organism>
<dbReference type="RefSeq" id="WP_188725597.1">
    <property type="nucleotide sequence ID" value="NZ_BMJD01000037.1"/>
</dbReference>
<keyword evidence="2" id="KW-1185">Reference proteome</keyword>
<sequence length="94" mass="10495">MNTNSDNYDEGTIKKAKETVESYIRNNYQNIKAVEFEDGDFSSPMGGLMIEGTVNGKAGFSADIDDKTFQVGSFGEKKGFPELKEECKEKICDY</sequence>
<evidence type="ECO:0000313" key="2">
    <source>
        <dbReference type="Proteomes" id="UP000621492"/>
    </source>
</evidence>
<name>A0A9W5U080_9BACI</name>
<accession>A0A9W5U080</accession>
<reference evidence="1" key="1">
    <citation type="journal article" date="2014" name="Int. J. Syst. Evol. Microbiol.">
        <title>Complete genome sequence of Corynebacterium casei LMG S-19264T (=DSM 44701T), isolated from a smear-ripened cheese.</title>
        <authorList>
            <consortium name="US DOE Joint Genome Institute (JGI-PGF)"/>
            <person name="Walter F."/>
            <person name="Albersmeier A."/>
            <person name="Kalinowski J."/>
            <person name="Ruckert C."/>
        </authorList>
    </citation>
    <scope>NUCLEOTIDE SEQUENCE</scope>
    <source>
        <strain evidence="1">CGMCC 1.15454</strain>
    </source>
</reference>
<protein>
    <recommendedName>
        <fullName evidence="3">DUF1433 domain-containing protein</fullName>
    </recommendedName>
</protein>
<gene>
    <name evidence="1" type="ORF">GCM10011409_35290</name>
</gene>
<dbReference type="Gene3D" id="3.10.450.130">
    <property type="entry name" value="folded 79 residue fragment of lin0334 like domains"/>
    <property type="match status" value="1"/>
</dbReference>
<evidence type="ECO:0000313" key="1">
    <source>
        <dbReference type="EMBL" id="GGB54614.1"/>
    </source>
</evidence>